<evidence type="ECO:0000259" key="6">
    <source>
        <dbReference type="SMART" id="SM00976"/>
    </source>
</evidence>
<reference evidence="7 8" key="1">
    <citation type="submission" date="2024-06" db="EMBL/GenBank/DDBJ databases">
        <authorList>
            <person name="Kraege A."/>
            <person name="Thomma B."/>
        </authorList>
    </citation>
    <scope>NUCLEOTIDE SEQUENCE [LARGE SCALE GENOMIC DNA]</scope>
</reference>
<dbReference type="Proteomes" id="UP001497392">
    <property type="component" value="Unassembled WGS sequence"/>
</dbReference>
<evidence type="ECO:0000256" key="3">
    <source>
        <dbReference type="ARBA" id="ARBA00022895"/>
    </source>
</evidence>
<dbReference type="EMBL" id="CAXHTA020000021">
    <property type="protein sequence ID" value="CAL5229833.1"/>
    <property type="molecule type" value="Genomic_DNA"/>
</dbReference>
<keyword evidence="3" id="KW-0779">Telomere</keyword>
<keyword evidence="8" id="KW-1185">Reference proteome</keyword>
<comment type="subcellular location">
    <subcellularLocation>
        <location evidence="1">Chromosome</location>
        <location evidence="1">Telomere</location>
    </subcellularLocation>
</comment>
<name>A0ABP1GGM1_9CHLO</name>
<dbReference type="InterPro" id="IPR012340">
    <property type="entry name" value="NA-bd_OB-fold"/>
</dbReference>
<dbReference type="PANTHER" id="PTHR14513">
    <property type="entry name" value="PROTECTION OF TELOMERES 1"/>
    <property type="match status" value="1"/>
</dbReference>
<evidence type="ECO:0000313" key="7">
    <source>
        <dbReference type="EMBL" id="CAL5229833.1"/>
    </source>
</evidence>
<dbReference type="PANTHER" id="PTHR14513:SF0">
    <property type="entry name" value="PROTECTION OF TELOMERES PROTEIN 1"/>
    <property type="match status" value="1"/>
</dbReference>
<proteinExistence type="predicted"/>
<feature type="region of interest" description="Disordered" evidence="5">
    <location>
        <begin position="1"/>
        <end position="23"/>
    </location>
</feature>
<organism evidence="7 8">
    <name type="scientific">Coccomyxa viridis</name>
    <dbReference type="NCBI Taxonomy" id="1274662"/>
    <lineage>
        <taxon>Eukaryota</taxon>
        <taxon>Viridiplantae</taxon>
        <taxon>Chlorophyta</taxon>
        <taxon>core chlorophytes</taxon>
        <taxon>Trebouxiophyceae</taxon>
        <taxon>Trebouxiophyceae incertae sedis</taxon>
        <taxon>Coccomyxaceae</taxon>
        <taxon>Coccomyxa</taxon>
    </lineage>
</organism>
<gene>
    <name evidence="7" type="primary">g13239</name>
    <name evidence="7" type="ORF">VP750_LOCUS11739</name>
</gene>
<comment type="caution">
    <text evidence="7">The sequence shown here is derived from an EMBL/GenBank/DDBJ whole genome shotgun (WGS) entry which is preliminary data.</text>
</comment>
<accession>A0ABP1GGM1</accession>
<keyword evidence="2" id="KW-0158">Chromosome</keyword>
<feature type="domain" description="Telomeric single stranded DNA binding POT1/Cdc13" evidence="6">
    <location>
        <begin position="30"/>
        <end position="177"/>
    </location>
</feature>
<dbReference type="Pfam" id="PF02765">
    <property type="entry name" value="POT1"/>
    <property type="match status" value="1"/>
</dbReference>
<protein>
    <submittedName>
        <fullName evidence="7">G13239 protein</fullName>
    </submittedName>
</protein>
<evidence type="ECO:0000256" key="5">
    <source>
        <dbReference type="SAM" id="MobiDB-lite"/>
    </source>
</evidence>
<dbReference type="Gene3D" id="2.40.50.140">
    <property type="entry name" value="Nucleic acid-binding proteins"/>
    <property type="match status" value="1"/>
</dbReference>
<dbReference type="InterPro" id="IPR011564">
    <property type="entry name" value="Telomer_end-bd_POT1/Cdc13"/>
</dbReference>
<dbReference type="SMART" id="SM00976">
    <property type="entry name" value="Telo_bind"/>
    <property type="match status" value="1"/>
</dbReference>
<sequence length="547" mass="60786">MQQDDAPGDPTNPAPDNYHPAAVPGPQYEYKPLADLVEVFIPGFCNFFAVVRDCSVPKPTQRDWMSSMKVEDPSTTHHPAFQDAVDILFFSPRPGDLPRPDCVGQLIRLHRCKLQEFNGRPQFVAMLGRGRPCQFCLFSREESPEGEGITACYSSTPHYTMNSHEDNIIRLLRVALRGVGEFAGGSYMRRIRDLDPPSMTSLNQEGELRPNTFFDICCKVLHVEGERNAKTLYVWDGSDARPFLAGQDRREAFVGENGLDANQRAALMALTPRELPAQALAGAPRIGTALPVVQHGTRSLPREIPLPAVGAWVKLRNLAATLVNGQLQGLMLKSSKWAPWQPSEDYLDSLEQRAASSQVAEWAPDTKELWARQQTELPLQTIRQIHQNAGSGIVRKHRCLARVVDFSVPEGGGTVAQCNLRAASGNSQDDAQHIWMFQLQLQDATGTLLANVYGPDGDTFFTVEKEEEQWQKVTAEYAANNKELMSRVLQALRGTPGPQLHPGRWIDCCLQSHSLNRGEDSVSSRVYRLTKTQMTRTITEATSADAL</sequence>
<dbReference type="SUPFAM" id="SSF50249">
    <property type="entry name" value="Nucleic acid-binding proteins"/>
    <property type="match status" value="2"/>
</dbReference>
<dbReference type="InterPro" id="IPR028389">
    <property type="entry name" value="POT1"/>
</dbReference>
<keyword evidence="4" id="KW-0238">DNA-binding</keyword>
<evidence type="ECO:0000256" key="2">
    <source>
        <dbReference type="ARBA" id="ARBA00022454"/>
    </source>
</evidence>
<evidence type="ECO:0000256" key="4">
    <source>
        <dbReference type="ARBA" id="ARBA00023125"/>
    </source>
</evidence>
<evidence type="ECO:0000313" key="8">
    <source>
        <dbReference type="Proteomes" id="UP001497392"/>
    </source>
</evidence>
<evidence type="ECO:0000256" key="1">
    <source>
        <dbReference type="ARBA" id="ARBA00004574"/>
    </source>
</evidence>